<keyword evidence="2" id="KW-0805">Transcription regulation</keyword>
<accession>A0A5R9KTF6</accession>
<evidence type="ECO:0000256" key="4">
    <source>
        <dbReference type="ARBA" id="ARBA00023163"/>
    </source>
</evidence>
<dbReference type="Gene3D" id="3.40.50.2300">
    <property type="match status" value="1"/>
</dbReference>
<dbReference type="Pfam" id="PF00072">
    <property type="entry name" value="Response_reg"/>
    <property type="match status" value="1"/>
</dbReference>
<dbReference type="SUPFAM" id="SSF46894">
    <property type="entry name" value="C-terminal effector domain of the bipartite response regulators"/>
    <property type="match status" value="1"/>
</dbReference>
<evidence type="ECO:0000256" key="3">
    <source>
        <dbReference type="ARBA" id="ARBA00023125"/>
    </source>
</evidence>
<dbReference type="AlphaFoldDB" id="A0A5R9KTF6"/>
<dbReference type="SUPFAM" id="SSF52172">
    <property type="entry name" value="CheY-like"/>
    <property type="match status" value="1"/>
</dbReference>
<keyword evidence="9" id="KW-1185">Reference proteome</keyword>
<dbReference type="GO" id="GO:0006355">
    <property type="term" value="P:regulation of DNA-templated transcription"/>
    <property type="evidence" value="ECO:0007669"/>
    <property type="project" value="InterPro"/>
</dbReference>
<keyword evidence="4" id="KW-0804">Transcription</keyword>
<reference evidence="8 9" key="1">
    <citation type="submission" date="2019-05" db="EMBL/GenBank/DDBJ databases">
        <authorList>
            <person name="Qu J.-H."/>
        </authorList>
    </citation>
    <scope>NUCLEOTIDE SEQUENCE [LARGE SCALE GENOMIC DNA]</scope>
    <source>
        <strain evidence="8 9">T17</strain>
    </source>
</reference>
<name>A0A5R9KTF6_9BACT</name>
<dbReference type="PROSITE" id="PS50043">
    <property type="entry name" value="HTH_LUXR_2"/>
    <property type="match status" value="1"/>
</dbReference>
<dbReference type="GO" id="GO:0000160">
    <property type="term" value="P:phosphorelay signal transduction system"/>
    <property type="evidence" value="ECO:0007669"/>
    <property type="project" value="InterPro"/>
</dbReference>
<evidence type="ECO:0000256" key="2">
    <source>
        <dbReference type="ARBA" id="ARBA00023015"/>
    </source>
</evidence>
<dbReference type="PROSITE" id="PS00622">
    <property type="entry name" value="HTH_LUXR_1"/>
    <property type="match status" value="1"/>
</dbReference>
<evidence type="ECO:0000313" key="9">
    <source>
        <dbReference type="Proteomes" id="UP000306402"/>
    </source>
</evidence>
<feature type="domain" description="HTH luxR-type" evidence="6">
    <location>
        <begin position="144"/>
        <end position="209"/>
    </location>
</feature>
<gene>
    <name evidence="8" type="ORF">FEN17_22760</name>
</gene>
<feature type="domain" description="Response regulatory" evidence="7">
    <location>
        <begin position="3"/>
        <end position="119"/>
    </location>
</feature>
<dbReference type="SMART" id="SM00421">
    <property type="entry name" value="HTH_LUXR"/>
    <property type="match status" value="1"/>
</dbReference>
<dbReference type="RefSeq" id="WP_138367677.1">
    <property type="nucleotide sequence ID" value="NZ_VCEJ01000005.1"/>
</dbReference>
<dbReference type="InterPro" id="IPR058245">
    <property type="entry name" value="NreC/VraR/RcsB-like_REC"/>
</dbReference>
<evidence type="ECO:0000256" key="5">
    <source>
        <dbReference type="PROSITE-ProRule" id="PRU00169"/>
    </source>
</evidence>
<dbReference type="InterPro" id="IPR016032">
    <property type="entry name" value="Sig_transdc_resp-reg_C-effctor"/>
</dbReference>
<organism evidence="8 9">
    <name type="scientific">Dyadobacter luticola</name>
    <dbReference type="NCBI Taxonomy" id="1979387"/>
    <lineage>
        <taxon>Bacteria</taxon>
        <taxon>Pseudomonadati</taxon>
        <taxon>Bacteroidota</taxon>
        <taxon>Cytophagia</taxon>
        <taxon>Cytophagales</taxon>
        <taxon>Spirosomataceae</taxon>
        <taxon>Dyadobacter</taxon>
    </lineage>
</organism>
<keyword evidence="3" id="KW-0238">DNA-binding</keyword>
<evidence type="ECO:0000259" key="6">
    <source>
        <dbReference type="PROSITE" id="PS50043"/>
    </source>
</evidence>
<dbReference type="InterPro" id="IPR000792">
    <property type="entry name" value="Tscrpt_reg_LuxR_C"/>
</dbReference>
<dbReference type="SMART" id="SM00448">
    <property type="entry name" value="REC"/>
    <property type="match status" value="1"/>
</dbReference>
<evidence type="ECO:0000256" key="1">
    <source>
        <dbReference type="ARBA" id="ARBA00022553"/>
    </source>
</evidence>
<evidence type="ECO:0000313" key="8">
    <source>
        <dbReference type="EMBL" id="TLU99388.1"/>
    </source>
</evidence>
<dbReference type="EMBL" id="VCEJ01000005">
    <property type="protein sequence ID" value="TLU99388.1"/>
    <property type="molecule type" value="Genomic_DNA"/>
</dbReference>
<evidence type="ECO:0000259" key="7">
    <source>
        <dbReference type="PROSITE" id="PS50110"/>
    </source>
</evidence>
<dbReference type="Proteomes" id="UP000306402">
    <property type="component" value="Unassembled WGS sequence"/>
</dbReference>
<proteinExistence type="predicted"/>
<dbReference type="PROSITE" id="PS50110">
    <property type="entry name" value="RESPONSE_REGULATORY"/>
    <property type="match status" value="1"/>
</dbReference>
<dbReference type="OrthoDB" id="1013073at2"/>
<dbReference type="PANTHER" id="PTHR43214">
    <property type="entry name" value="TWO-COMPONENT RESPONSE REGULATOR"/>
    <property type="match status" value="1"/>
</dbReference>
<keyword evidence="1 5" id="KW-0597">Phosphoprotein</keyword>
<dbReference type="PANTHER" id="PTHR43214:SF41">
    <property type="entry name" value="NITRATE_NITRITE RESPONSE REGULATOR PROTEIN NARP"/>
    <property type="match status" value="1"/>
</dbReference>
<sequence length="214" mass="23955">MKHILIVEDHAIVRLASRSVLEELVTTVNIYEAADFKEAIYVASEHELDLVLLDIDIPGGEGTQMIGKIRNLQPKVPILMFSGIDETLYPLHYLKAGANGFVSKNASIEDLKRAILSVLAGGRYLSQRVQHQLFKSTFDDGSKPTNPLESLSQRELEVMDLLLEGRWTKEIATALNITGSSVSTYKFRIFEKLEVTTIIELYQKVEFLKSLSGS</sequence>
<protein>
    <submittedName>
        <fullName evidence="8">Response regulator transcription factor</fullName>
    </submittedName>
</protein>
<dbReference type="InterPro" id="IPR011006">
    <property type="entry name" value="CheY-like_superfamily"/>
</dbReference>
<dbReference type="GO" id="GO:0003677">
    <property type="term" value="F:DNA binding"/>
    <property type="evidence" value="ECO:0007669"/>
    <property type="project" value="UniProtKB-KW"/>
</dbReference>
<dbReference type="CDD" id="cd06170">
    <property type="entry name" value="LuxR_C_like"/>
    <property type="match status" value="1"/>
</dbReference>
<feature type="modified residue" description="4-aspartylphosphate" evidence="5">
    <location>
        <position position="54"/>
    </location>
</feature>
<dbReference type="CDD" id="cd17535">
    <property type="entry name" value="REC_NarL-like"/>
    <property type="match status" value="1"/>
</dbReference>
<comment type="caution">
    <text evidence="8">The sequence shown here is derived from an EMBL/GenBank/DDBJ whole genome shotgun (WGS) entry which is preliminary data.</text>
</comment>
<dbReference type="InterPro" id="IPR039420">
    <property type="entry name" value="WalR-like"/>
</dbReference>
<dbReference type="Pfam" id="PF00196">
    <property type="entry name" value="GerE"/>
    <property type="match status" value="1"/>
</dbReference>
<dbReference type="PRINTS" id="PR00038">
    <property type="entry name" value="HTHLUXR"/>
</dbReference>
<dbReference type="InterPro" id="IPR001789">
    <property type="entry name" value="Sig_transdc_resp-reg_receiver"/>
</dbReference>